<name>A0ACC2GMV8_DALPE</name>
<reference evidence="1" key="1">
    <citation type="submission" date="2021-05" db="EMBL/GenBank/DDBJ databases">
        <authorList>
            <person name="Pan Q."/>
            <person name="Jouanno E."/>
            <person name="Zahm M."/>
            <person name="Klopp C."/>
            <person name="Cabau C."/>
            <person name="Louis A."/>
            <person name="Berthelot C."/>
            <person name="Parey E."/>
            <person name="Roest Crollius H."/>
            <person name="Montfort J."/>
            <person name="Robinson-Rechavi M."/>
            <person name="Bouchez O."/>
            <person name="Lampietro C."/>
            <person name="Lopez Roques C."/>
            <person name="Donnadieu C."/>
            <person name="Postlethwait J."/>
            <person name="Bobe J."/>
            <person name="Dillon D."/>
            <person name="Chandos A."/>
            <person name="von Hippel F."/>
            <person name="Guiguen Y."/>
        </authorList>
    </citation>
    <scope>NUCLEOTIDE SEQUENCE</scope>
    <source>
        <strain evidence="1">YG-Jan2019</strain>
    </source>
</reference>
<sequence>MILQNKATGLSRLLISSVNVVNFGYLRSPSRTNGSSPRFNQPIQVIATMYLHPLVAVLALFSLGAFAQTEKIQIEPLLDSSQPQAEAMFLQYSSDGDTLTKEEVDSLLNNGFSQVQELNDEVRKELMRAYDTDGNSELTLAEFKGLFTFISRH</sequence>
<proteinExistence type="predicted"/>
<keyword evidence="2" id="KW-1185">Reference proteome</keyword>
<evidence type="ECO:0000313" key="2">
    <source>
        <dbReference type="Proteomes" id="UP001157502"/>
    </source>
</evidence>
<comment type="caution">
    <text evidence="1">The sequence shown here is derived from an EMBL/GenBank/DDBJ whole genome shotgun (WGS) entry which is preliminary data.</text>
</comment>
<protein>
    <submittedName>
        <fullName evidence="1">Uncharacterized protein</fullName>
    </submittedName>
</protein>
<dbReference type="Proteomes" id="UP001157502">
    <property type="component" value="Chromosome 11"/>
</dbReference>
<dbReference type="EMBL" id="CM055738">
    <property type="protein sequence ID" value="KAJ8005014.1"/>
    <property type="molecule type" value="Genomic_DNA"/>
</dbReference>
<gene>
    <name evidence="1" type="ORF">DPEC_G00142250</name>
</gene>
<accession>A0ACC2GMV8</accession>
<evidence type="ECO:0000313" key="1">
    <source>
        <dbReference type="EMBL" id="KAJ8005014.1"/>
    </source>
</evidence>
<organism evidence="1 2">
    <name type="scientific">Dallia pectoralis</name>
    <name type="common">Alaska blackfish</name>
    <dbReference type="NCBI Taxonomy" id="75939"/>
    <lineage>
        <taxon>Eukaryota</taxon>
        <taxon>Metazoa</taxon>
        <taxon>Chordata</taxon>
        <taxon>Craniata</taxon>
        <taxon>Vertebrata</taxon>
        <taxon>Euteleostomi</taxon>
        <taxon>Actinopterygii</taxon>
        <taxon>Neopterygii</taxon>
        <taxon>Teleostei</taxon>
        <taxon>Protacanthopterygii</taxon>
        <taxon>Esociformes</taxon>
        <taxon>Umbridae</taxon>
        <taxon>Dallia</taxon>
    </lineage>
</organism>